<gene>
    <name evidence="1" type="ORF">SAMN05216466_10147</name>
</gene>
<organism evidence="1 2">
    <name type="scientific">Paraburkholderia phenazinium</name>
    <dbReference type="NCBI Taxonomy" id="60549"/>
    <lineage>
        <taxon>Bacteria</taxon>
        <taxon>Pseudomonadati</taxon>
        <taxon>Pseudomonadota</taxon>
        <taxon>Betaproteobacteria</taxon>
        <taxon>Burkholderiales</taxon>
        <taxon>Burkholderiaceae</taxon>
        <taxon>Paraburkholderia</taxon>
    </lineage>
</organism>
<dbReference type="SUPFAM" id="SSF52540">
    <property type="entry name" value="P-loop containing nucleoside triphosphate hydrolases"/>
    <property type="match status" value="1"/>
</dbReference>
<dbReference type="InterPro" id="IPR027417">
    <property type="entry name" value="P-loop_NTPase"/>
</dbReference>
<evidence type="ECO:0000313" key="2">
    <source>
        <dbReference type="Proteomes" id="UP000199706"/>
    </source>
</evidence>
<proteinExistence type="predicted"/>
<accession>A0A1G7NVB9</accession>
<sequence>MIFDISPSQVESLNSLQLVELLRKLLHAEAQSAGIALRGVSAPLQITIADGGEDARVHWTGGNDDTDYLPCRMNVFQSKATDPAPAGWRKEVWTKASQKDGVPRVLNDAVSAAIAGRGAYIGFTSAPIVGNKLSRRLSGIREGIREAGANPDDLVSITIYDANQIAAWVCQHPAVAVWLNEEQNGLPLGGFQTIDGWGRRTDFGAIKLVDDEAPRYAIDDADNGKAQTGDALSSHQARERIFEHIAEPKRCVRVIGPSGIGKTRFVYELFRDRNTLERAIAGVSAIYCDFRSIGQERLHQVVAAMAGHGAPALIVVDECPRESAAVLVDIVSNTHSRLRLITIDIDDRTIAAENVLNISVSRSDDSLVEGIIRQRAPNADGTTISYLKNLCGGFPRIAVLATDNHLGGMPALKSMEDVVERVVTGCGLGDRDQLRAIECLALFDRVGAEGDVAAQLDLVAEGLARQSGDEMYEHLSAASKHELVDRRGSFFRAQPLPIAAFLGARRIELLRTGTILRFIESAPNELVRAFLEQWRYFDRTRTAVAVAEKLLGREGRFGVLDALNSEFGAQCLHALSHVAPDAAAETVRRVFGEMPLDELRELGGGRRYLVLVLGRLVFRRQSFHLAAHLLMRLAAVETESWSNNATGQFKQLLQIELSGTEAEPSERFAVVDHGIASGDERVISVCVEALATSLSRTYSSRIAGAEEIGSQPPLRDWYPKTWDEVFEFHRRSLDTLERIRAAHRSFESRYDEVLAASLRGTICEPLIADIEAAVHGVAQRRGIWLEGIQAVGLWLYFDRNGSPDEFQQRVRALYDRLMPTDLIHLALLYTKFWVSDLYDPDVEYDRSDNTTLDFEYPSRKAKEVAVLIAQDEELVVRSVREMASQELNNAHPFAYELARNVADPMTTFKLALDVIRDSTDLGGGGFLRGLLGGIDERDSSVADECVRLALASDALKARAIEIRMAVKISVERLVEIVESVKAGTLAATQCVYLSYGQGLAHLKADQIFPLVDELASNHKGEGAWSALEIISMYQHTRSDFDSGLVDRAKNILASPTLLGEVRRGNRDGYLFESMVRSIRDHAGLDDRWVEKLGEQFVRLCQVGDGEVFDALDDPVRKIVKLLVTERPLALWQVVARFVERATPTERTHLTRLIGQSRRGYRRDGDSENGAGPLFGTPEAECFEWADADAPTRAPFLCEFYPLFEKDDAGNTAWHPAMEGLAARYGEHAAFRDALNGRLHIGAWSGSLVPYLEAYFVPLESWYGHRISELSFWAKETRRKLDERIAWEKKIEGADSDS</sequence>
<dbReference type="OrthoDB" id="556502at2"/>
<reference evidence="1 2" key="1">
    <citation type="submission" date="2016-10" db="EMBL/GenBank/DDBJ databases">
        <authorList>
            <person name="de Groot N.N."/>
        </authorList>
    </citation>
    <scope>NUCLEOTIDE SEQUENCE [LARGE SCALE GENOMIC DNA]</scope>
    <source>
        <strain evidence="1 2">LMG 2247</strain>
    </source>
</reference>
<protein>
    <submittedName>
        <fullName evidence="1">Uncharacterized protein</fullName>
    </submittedName>
</protein>
<evidence type="ECO:0000313" key="1">
    <source>
        <dbReference type="EMBL" id="SDF77883.1"/>
    </source>
</evidence>
<dbReference type="EMBL" id="FNCJ01000001">
    <property type="protein sequence ID" value="SDF77883.1"/>
    <property type="molecule type" value="Genomic_DNA"/>
</dbReference>
<dbReference type="Proteomes" id="UP000199706">
    <property type="component" value="Unassembled WGS sequence"/>
</dbReference>
<dbReference type="RefSeq" id="WP_090680324.1">
    <property type="nucleotide sequence ID" value="NZ_FNCJ01000001.1"/>
</dbReference>
<name>A0A1G7NVB9_9BURK</name>